<dbReference type="CDD" id="cd00303">
    <property type="entry name" value="retropepsin_like"/>
    <property type="match status" value="1"/>
</dbReference>
<dbReference type="Pfam" id="PF17921">
    <property type="entry name" value="Integrase_H2C2"/>
    <property type="match status" value="1"/>
</dbReference>
<dbReference type="OrthoDB" id="6761177at2759"/>
<dbReference type="InterPro" id="IPR041588">
    <property type="entry name" value="Integrase_H2C2"/>
</dbReference>
<dbReference type="GO" id="GO:0042575">
    <property type="term" value="C:DNA polymerase complex"/>
    <property type="evidence" value="ECO:0007669"/>
    <property type="project" value="UniProtKB-ARBA"/>
</dbReference>
<dbReference type="GeneID" id="115886162"/>
<dbReference type="InterPro" id="IPR001878">
    <property type="entry name" value="Znf_CCHC"/>
</dbReference>
<dbReference type="Pfam" id="PF05380">
    <property type="entry name" value="Peptidase_A17"/>
    <property type="match status" value="1"/>
</dbReference>
<dbReference type="InterPro" id="IPR012337">
    <property type="entry name" value="RNaseH-like_sf"/>
</dbReference>
<dbReference type="RefSeq" id="XP_030761095.1">
    <property type="nucleotide sequence ID" value="XM_030905235.1"/>
</dbReference>
<proteinExistence type="predicted"/>
<dbReference type="InterPro" id="IPR036397">
    <property type="entry name" value="RNaseH_sf"/>
</dbReference>
<feature type="domain" description="Integrase catalytic" evidence="1">
    <location>
        <begin position="1398"/>
        <end position="1590"/>
    </location>
</feature>
<dbReference type="InterPro" id="IPR021109">
    <property type="entry name" value="Peptidase_aspartic_dom_sf"/>
</dbReference>
<dbReference type="InterPro" id="IPR043502">
    <property type="entry name" value="DNA/RNA_pol_sf"/>
</dbReference>
<dbReference type="SMART" id="SM00343">
    <property type="entry name" value="ZnF_C2HC"/>
    <property type="match status" value="2"/>
</dbReference>
<dbReference type="PROSITE" id="PS50994">
    <property type="entry name" value="INTEGRASE"/>
    <property type="match status" value="1"/>
</dbReference>
<dbReference type="InterPro" id="IPR040676">
    <property type="entry name" value="DUF5641"/>
</dbReference>
<dbReference type="GO" id="GO:0015074">
    <property type="term" value="P:DNA integration"/>
    <property type="evidence" value="ECO:0007669"/>
    <property type="project" value="InterPro"/>
</dbReference>
<dbReference type="PANTHER" id="PTHR47331:SF5">
    <property type="entry name" value="RIBONUCLEASE H"/>
    <property type="match status" value="1"/>
</dbReference>
<evidence type="ECO:0000259" key="1">
    <source>
        <dbReference type="PROSITE" id="PS50994"/>
    </source>
</evidence>
<dbReference type="GO" id="GO:0008270">
    <property type="term" value="F:zinc ion binding"/>
    <property type="evidence" value="ECO:0007669"/>
    <property type="project" value="InterPro"/>
</dbReference>
<protein>
    <submittedName>
        <fullName evidence="3">Uncharacterized protein LOC115886162</fullName>
    </submittedName>
</protein>
<dbReference type="GO" id="GO:0071897">
    <property type="term" value="P:DNA biosynthetic process"/>
    <property type="evidence" value="ECO:0007669"/>
    <property type="project" value="UniProtKB-ARBA"/>
</dbReference>
<organism evidence="2 3">
    <name type="scientific">Sitophilus oryzae</name>
    <name type="common">Rice weevil</name>
    <name type="synonym">Curculio oryzae</name>
    <dbReference type="NCBI Taxonomy" id="7048"/>
    <lineage>
        <taxon>Eukaryota</taxon>
        <taxon>Metazoa</taxon>
        <taxon>Ecdysozoa</taxon>
        <taxon>Arthropoda</taxon>
        <taxon>Hexapoda</taxon>
        <taxon>Insecta</taxon>
        <taxon>Pterygota</taxon>
        <taxon>Neoptera</taxon>
        <taxon>Endopterygota</taxon>
        <taxon>Coleoptera</taxon>
        <taxon>Polyphaga</taxon>
        <taxon>Cucujiformia</taxon>
        <taxon>Curculionidae</taxon>
        <taxon>Dryophthorinae</taxon>
        <taxon>Sitophilus</taxon>
    </lineage>
</organism>
<accession>A0A6J2YDY2</accession>
<dbReference type="SUPFAM" id="SSF56672">
    <property type="entry name" value="DNA/RNA polymerases"/>
    <property type="match status" value="1"/>
</dbReference>
<dbReference type="InParanoid" id="A0A6J2YDY2"/>
<evidence type="ECO:0000313" key="3">
    <source>
        <dbReference type="RefSeq" id="XP_030761095.1"/>
    </source>
</evidence>
<dbReference type="GO" id="GO:0003676">
    <property type="term" value="F:nucleic acid binding"/>
    <property type="evidence" value="ECO:0007669"/>
    <property type="project" value="InterPro"/>
</dbReference>
<name>A0A6J2YDY2_SITOR</name>
<dbReference type="Pfam" id="PF03564">
    <property type="entry name" value="DUF1759"/>
    <property type="match status" value="1"/>
</dbReference>
<dbReference type="Pfam" id="PF18701">
    <property type="entry name" value="DUF5641"/>
    <property type="match status" value="1"/>
</dbReference>
<dbReference type="CDD" id="cd01644">
    <property type="entry name" value="RT_pepA17"/>
    <property type="match status" value="1"/>
</dbReference>
<gene>
    <name evidence="3" type="primary">LOC115886162</name>
</gene>
<sequence>MSDEAIKKLKRQRGSVKAKLTIFSKYINELCVNINTENVINADDFHQLETRLTLCGKLIDEFSEIQAEIEEVVSDADLEAEYKEREAFSNEYFHEINTESVAARDSVFHTNVKLPPIQVPKFSGDYETWLEFRETFESLIHTNESLTGIQKFHYLKVSLAGNAAEVVSSLEFSANNYAVAWDLLCDRYNNSRLLVQNHIKVIFNIQAFSKESSKTLRNIIDTLSKHLKALKQLNQPAEHWDTLIIYIVTSKLDTGTIRDWEEYISKLDVPKLSDLKSFLKSKADLLETIELKGSDTRYKSNKINSSKVLLNNDTDENINSQVLVSNTHANAHDSNDNKIICVFCKRENHFIRNCADFLKLSPTDRVEQVKRLRLCLNCLRFGHKNTECRLSNCRKCNGRHNTLIHISIRNNTQNNTGTSTTLSSYNLGSVLLSTALIQVEDQNNKTYIVRAILDSGSQSNFISMDLCKRLKLKTSETVMSVAGINNAISEVNKKCELKINSQHSPFNAIITCFVIKHISGLMPSTPVDIKSLKLPDNILLADASFDKPGPVDILIGASLFWELLQIGPFKLGSNLPVLQKTVFGWIVSGTIGLQNQNNKIYCNLAKNIDVQTQLTKFWELEEFGVQKHWSREEELCEQHFKATTTRDPTGRFIVSIPLKDSLEKLGESKTQAEKRFLALERKMARNPDFKNEYVKFMREYEALGHMRKISGVNEPLISYFMPHHGVFKQDSLTTRLRVVFDCSAPTTTGVSMNNLQMVGPTIQSDLLSILLRFRTYTFVIAADIAKMYRQILVKPDQRSLQRIIWRENSSDPLNTYELLTVTYGTSSAAFLAVRCLAQLAIECENDYPLCSDIIKNDFYVDDALFGADSVEQLSEISIQISKILRSGGFDLRKWHSNSQEVVQNVTSDTKSNISVIKIGTDETTKTLGLAWSNANDVLTYDIGLISKTGRVTKRVILSCIGQIFDPLGLLSPCVITVKILLQKLWLEKLAWDEAVSCSIHSTWLKFRDEINSLNDIRIIRHAICNNPKFIEMHCFSDASQDAYGSCIYVRSRDQDGNIQVHLFCAKTKVAPLKVITIPRLELCGALLSARLAKKIMSSLKRTVDNIIFWTDSSIVLGWLKTSPSHLKTFVANRISEIQETTGNWTWRHVSTKHNPADILSRGVSPSELLDHSLWWHGPEWLAQHEHRWPISNIDLVDLPELKSQALKTYKLTLLIDANRFSSLIRLKRSCAYVFRFIQNCKRVDRMTGMLTVVELHNSYSFLLKLSQLETFSDEINLLSEGHNINHNSKLFNLNPFIDANGLLRVGGRLENSAFHQDKKHPIIISAKTQLCKLIFKHEHVKMLHAGPQHLLSNIREHLWPIGGRNLAKHTVRSCVTCFRFKPTYITPLMGNLPQKRLEMNYPFQVCGVDYAGPFSIKDRKGRGAKTSKCYLALFVCFSTKAVHLELVSDLTTNSFICSLKRFISRRGKPVRIYSDNGTNLVGAYAELRQLQDFFNNNKTAISDNCSNDGIEWRFIPVNSPHFGGLWEAGVKSSKSHLKRVIGNTILTFEELCTVFAQIEAVLNSRPISPLTCDPNDLNPLTPAHFLIGRTLLSPPEADLMAVPVGRLNRYQLLEQMRQNFWSRWSKEYVSELQQRMKWRETCSEASIGSIVLIKEDNQPPLRWKMGRITALHPGKDGISRVVTIQTANGTIKRACRKICPLPLLSEETC</sequence>
<dbReference type="Proteomes" id="UP000504635">
    <property type="component" value="Unplaced"/>
</dbReference>
<dbReference type="SUPFAM" id="SSF53098">
    <property type="entry name" value="Ribonuclease H-like"/>
    <property type="match status" value="1"/>
</dbReference>
<keyword evidence="2" id="KW-1185">Reference proteome</keyword>
<dbReference type="PANTHER" id="PTHR47331">
    <property type="entry name" value="PHD-TYPE DOMAIN-CONTAINING PROTEIN"/>
    <property type="match status" value="1"/>
</dbReference>
<dbReference type="Gene3D" id="3.30.420.10">
    <property type="entry name" value="Ribonuclease H-like superfamily/Ribonuclease H"/>
    <property type="match status" value="1"/>
</dbReference>
<dbReference type="InterPro" id="IPR008042">
    <property type="entry name" value="Retrotrans_Pao"/>
</dbReference>
<reference evidence="3" key="1">
    <citation type="submission" date="2025-08" db="UniProtKB">
        <authorList>
            <consortium name="RefSeq"/>
        </authorList>
    </citation>
    <scope>IDENTIFICATION</scope>
    <source>
        <tissue evidence="3">Gonads</tissue>
    </source>
</reference>
<dbReference type="InterPro" id="IPR005312">
    <property type="entry name" value="DUF1759"/>
</dbReference>
<dbReference type="KEGG" id="soy:115886162"/>
<evidence type="ECO:0000313" key="2">
    <source>
        <dbReference type="Proteomes" id="UP000504635"/>
    </source>
</evidence>
<dbReference type="InterPro" id="IPR001584">
    <property type="entry name" value="Integrase_cat-core"/>
</dbReference>
<dbReference type="Gene3D" id="2.40.70.10">
    <property type="entry name" value="Acid Proteases"/>
    <property type="match status" value="1"/>
</dbReference>